<proteinExistence type="predicted"/>
<feature type="region of interest" description="Disordered" evidence="2">
    <location>
        <begin position="848"/>
        <end position="868"/>
    </location>
</feature>
<keyword evidence="7" id="KW-0675">Receptor</keyword>
<feature type="compositionally biased region" description="Low complexity" evidence="2">
    <location>
        <begin position="231"/>
        <end position="242"/>
    </location>
</feature>
<organism evidence="6 7">
    <name type="scientific">Diaphorina citri</name>
    <name type="common">Asian citrus psyllid</name>
    <dbReference type="NCBI Taxonomy" id="121845"/>
    <lineage>
        <taxon>Eukaryota</taxon>
        <taxon>Metazoa</taxon>
        <taxon>Ecdysozoa</taxon>
        <taxon>Arthropoda</taxon>
        <taxon>Hexapoda</taxon>
        <taxon>Insecta</taxon>
        <taxon>Pterygota</taxon>
        <taxon>Neoptera</taxon>
        <taxon>Paraneoptera</taxon>
        <taxon>Hemiptera</taxon>
        <taxon>Sternorrhyncha</taxon>
        <taxon>Psylloidea</taxon>
        <taxon>Psyllidae</taxon>
        <taxon>Diaphorininae</taxon>
        <taxon>Diaphorina</taxon>
    </lineage>
</organism>
<feature type="region of interest" description="Disordered" evidence="2">
    <location>
        <begin position="508"/>
        <end position="584"/>
    </location>
</feature>
<dbReference type="SUPFAM" id="SSF49265">
    <property type="entry name" value="Fibronectin type III"/>
    <property type="match status" value="1"/>
</dbReference>
<evidence type="ECO:0000256" key="2">
    <source>
        <dbReference type="SAM" id="MobiDB-lite"/>
    </source>
</evidence>
<keyword evidence="3" id="KW-1133">Transmembrane helix</keyword>
<keyword evidence="1" id="KW-0732">Signal</keyword>
<feature type="region of interest" description="Disordered" evidence="2">
    <location>
        <begin position="217"/>
        <end position="251"/>
    </location>
</feature>
<feature type="compositionally biased region" description="Basic and acidic residues" evidence="2">
    <location>
        <begin position="542"/>
        <end position="575"/>
    </location>
</feature>
<dbReference type="SMART" id="SM00214">
    <property type="entry name" value="VWC"/>
    <property type="match status" value="4"/>
</dbReference>
<evidence type="ECO:0000256" key="1">
    <source>
        <dbReference type="ARBA" id="ARBA00022729"/>
    </source>
</evidence>
<reference evidence="7" key="1">
    <citation type="submission" date="2025-08" db="UniProtKB">
        <authorList>
            <consortium name="RefSeq"/>
        </authorList>
    </citation>
    <scope>IDENTIFICATION</scope>
</reference>
<feature type="domain" description="VWFC" evidence="4">
    <location>
        <begin position="952"/>
        <end position="1027"/>
    </location>
</feature>
<dbReference type="PANTHER" id="PTHR11348:SF34">
    <property type="entry name" value="EPIDERMAL CELL SURFACE RECEPTOR-RELATED"/>
    <property type="match status" value="1"/>
</dbReference>
<feature type="domain" description="Fibronectin type-III" evidence="5">
    <location>
        <begin position="19"/>
        <end position="126"/>
    </location>
</feature>
<dbReference type="InterPro" id="IPR013783">
    <property type="entry name" value="Ig-like_fold"/>
</dbReference>
<dbReference type="STRING" id="121845.A0A3Q0IRU2"/>
<dbReference type="SMART" id="SM00060">
    <property type="entry name" value="FN3"/>
    <property type="match status" value="4"/>
</dbReference>
<dbReference type="Proteomes" id="UP000079169">
    <property type="component" value="Unplaced"/>
</dbReference>
<dbReference type="RefSeq" id="XP_026678987.1">
    <property type="nucleotide sequence ID" value="XM_026823186.1"/>
</dbReference>
<dbReference type="PROSITE" id="PS50853">
    <property type="entry name" value="FN3"/>
    <property type="match status" value="2"/>
</dbReference>
<evidence type="ECO:0000313" key="6">
    <source>
        <dbReference type="Proteomes" id="UP000079169"/>
    </source>
</evidence>
<keyword evidence="3" id="KW-0812">Transmembrane</keyword>
<dbReference type="Gene3D" id="2.60.40.10">
    <property type="entry name" value="Immunoglobulins"/>
    <property type="match status" value="3"/>
</dbReference>
<dbReference type="GO" id="GO:0005178">
    <property type="term" value="F:integrin binding"/>
    <property type="evidence" value="ECO:0007669"/>
    <property type="project" value="TreeGrafter"/>
</dbReference>
<dbReference type="CTD" id="40861"/>
<evidence type="ECO:0000259" key="4">
    <source>
        <dbReference type="PROSITE" id="PS50184"/>
    </source>
</evidence>
<dbReference type="GO" id="GO:0045597">
    <property type="term" value="P:positive regulation of cell differentiation"/>
    <property type="evidence" value="ECO:0007669"/>
    <property type="project" value="TreeGrafter"/>
</dbReference>
<protein>
    <submittedName>
        <fullName evidence="7">Epidermal cell surface receptor</fullName>
    </submittedName>
</protein>
<dbReference type="InterPro" id="IPR036116">
    <property type="entry name" value="FN3_sf"/>
</dbReference>
<dbReference type="PROSITE" id="PS50184">
    <property type="entry name" value="VWFC_2"/>
    <property type="match status" value="1"/>
</dbReference>
<feature type="compositionally biased region" description="Low complexity" evidence="2">
    <location>
        <begin position="298"/>
        <end position="319"/>
    </location>
</feature>
<sequence length="1368" mass="151380">MVVLCDVSIQEHDVHKAGDIDEIKVHTLEALDESTVRLVFSVPAVFVGLHGRVELRYTSEKDNNEPTSWEQQVLAPPGDLIATPELEFELGGLEPDTFYKIKISVVLRDIQNVPSSQILSVKTPPAEAPKSEIKDGCSYKNEHYKTGETFNDACEAVCYCEEAGHISCKPRCPPKNQTSDRCVAVPDPKDSCCMVVLCDVSIQEHDVVSIVMDTRQAPSNLTGSDEPKTDSPSLISSSQAPSTTAALADASPTSQVTLEAAMTPKARALNLTFDDSRLDDVTMEEDESKKDTPPSPPTMLSTSEATTTTPFLPTISSTPSTTVALPAEEICVHGDEKYSAGQTFSKGCLETCLCGKGGLISCEPKCKAPYVQAGSNKDETCMERPAPESDSCCVTLVCTAAVKEEVTSTTAAAVSSSVGLFATNLKGNRTQRWQDFPNWSEIPTKVTGCENRCFCDSGNVTCQRVCPEVPKTPPVDMPCSAKEAVLENIPGDDCCVFWQCPKEKSVNKTSDPEIMTTTPDTISNYMTPQKPDGYKDHHKSKPYGDSKNIFDKKEKEKEKEKDKYHVKNNTKHDDNFLGPFNPNYYQQKNATKHDFIDDILGPFHLQDYAQDIKDHLKNNKTTDEYEDYQDNNGGIEQVPGGLDPYLSNKKNIWGIGQKPNIPFKQSDIYYPGKQPPHELHPHDPLLLHELGPYQNNKLHVRPENPLVHPGITGGKHNPNQILQDLGNGFPPKGIKQSGRPDPQNPLLNGEGIPSNDGLYHQYLPNQDIYNPRLPSKYEEQDLSPHSDKEIIHIHSDHPLRVEDILGHIQNKDRPGQPVHPGLTHQHYLDPAHAYNPSAHLHQVEGSKQGFNGQQLFPPGFPPRTSQHDSNMDDVELLSASILNSTAVNLETSQTISNFTVEVNDDKEWRTANSVGPTVTGLEPGRTYKMRIRHKGDISNEISVALPAAKKNTMCEFNGKTYARGEEFHDECRAFCVCGKTGVECANIECPSDFGLDEVDPHCLEWETHPPNFTPMPPNCCPEKMVCKKNGSCLYEGQSFPNWSEIPTKVTGSTSSTTLPPVIPVQADLRAVEVNSTWAKISWRKFTDFELQFIDGVQLRYKELDGKVYAATPLIHRAVTAYTIEDLKSDATYEVGIFFIPFPGQSTELQAHNTIHISTTIENDPYKFELVLDVHHLKSSSVEVSWGGVPYPEDKYVNIFRIIYQSEGGKEDYSQFKLAKRDLPASNLVTDLKPNTRYRLWLEAYLTNGRIKKSNVKDFVTKAGPLPVASTQQGKLEATPLVEAHDYYGPLVVVSILAAVAIVSSLILLLILAKKHGHNKAPITAVARKPTQHSAAYDNPSYKTSDNDTESGKRTNGVHIPMTIMQPSA</sequence>
<dbReference type="KEGG" id="dci:103508617"/>
<feature type="region of interest" description="Disordered" evidence="2">
    <location>
        <begin position="1323"/>
        <end position="1368"/>
    </location>
</feature>
<feature type="domain" description="Fibronectin type-III" evidence="5">
    <location>
        <begin position="1163"/>
        <end position="1263"/>
    </location>
</feature>
<accession>A0A3Q0IRU2</accession>
<dbReference type="CDD" id="cd00063">
    <property type="entry name" value="FN3"/>
    <property type="match status" value="3"/>
</dbReference>
<dbReference type="PANTHER" id="PTHR11348">
    <property type="entry name" value="CONNECTIVE TISSUE GROWTH FACTOR-RELATED"/>
    <property type="match status" value="1"/>
</dbReference>
<feature type="transmembrane region" description="Helical" evidence="3">
    <location>
        <begin position="1286"/>
        <end position="1311"/>
    </location>
</feature>
<keyword evidence="3" id="KW-0472">Membrane</keyword>
<evidence type="ECO:0000256" key="3">
    <source>
        <dbReference type="SAM" id="Phobius"/>
    </source>
</evidence>
<feature type="region of interest" description="Disordered" evidence="2">
    <location>
        <begin position="710"/>
        <end position="781"/>
    </location>
</feature>
<dbReference type="GO" id="GO:0007155">
    <property type="term" value="P:cell adhesion"/>
    <property type="evidence" value="ECO:0007669"/>
    <property type="project" value="TreeGrafter"/>
</dbReference>
<feature type="region of interest" description="Disordered" evidence="2">
    <location>
        <begin position="276"/>
        <end position="319"/>
    </location>
</feature>
<dbReference type="InterPro" id="IPR050941">
    <property type="entry name" value="CCN"/>
</dbReference>
<dbReference type="PaxDb" id="121845-A0A3Q0IRU2"/>
<keyword evidence="6" id="KW-1185">Reference proteome</keyword>
<dbReference type="InterPro" id="IPR001007">
    <property type="entry name" value="VWF_dom"/>
</dbReference>
<evidence type="ECO:0000259" key="5">
    <source>
        <dbReference type="PROSITE" id="PS50853"/>
    </source>
</evidence>
<dbReference type="GeneID" id="103508617"/>
<evidence type="ECO:0000313" key="7">
    <source>
        <dbReference type="RefSeq" id="XP_026678987.1"/>
    </source>
</evidence>
<name>A0A3Q0IRU2_DIACI</name>
<gene>
    <name evidence="7" type="primary">LOC103508617</name>
</gene>
<feature type="compositionally biased region" description="Polar residues" evidence="2">
    <location>
        <begin position="515"/>
        <end position="527"/>
    </location>
</feature>
<dbReference type="GO" id="GO:0005615">
    <property type="term" value="C:extracellular space"/>
    <property type="evidence" value="ECO:0007669"/>
    <property type="project" value="TreeGrafter"/>
</dbReference>
<dbReference type="InterPro" id="IPR003961">
    <property type="entry name" value="FN3_dom"/>
</dbReference>